<dbReference type="GeneID" id="63725791"/>
<name>A0A1L9PP82_ASPVE</name>
<dbReference type="Gene3D" id="3.80.10.10">
    <property type="entry name" value="Ribonuclease Inhibitor"/>
    <property type="match status" value="1"/>
</dbReference>
<evidence type="ECO:0000313" key="1">
    <source>
        <dbReference type="EMBL" id="OJJ03311.1"/>
    </source>
</evidence>
<protein>
    <submittedName>
        <fullName evidence="1">Uncharacterized protein</fullName>
    </submittedName>
</protein>
<reference evidence="2" key="1">
    <citation type="journal article" date="2017" name="Genome Biol.">
        <title>Comparative genomics reveals high biological diversity and specific adaptations in the industrially and medically important fungal genus Aspergillus.</title>
        <authorList>
            <person name="de Vries R.P."/>
            <person name="Riley R."/>
            <person name="Wiebenga A."/>
            <person name="Aguilar-Osorio G."/>
            <person name="Amillis S."/>
            <person name="Uchima C.A."/>
            <person name="Anderluh G."/>
            <person name="Asadollahi M."/>
            <person name="Askin M."/>
            <person name="Barry K."/>
            <person name="Battaglia E."/>
            <person name="Bayram O."/>
            <person name="Benocci T."/>
            <person name="Braus-Stromeyer S.A."/>
            <person name="Caldana C."/>
            <person name="Canovas D."/>
            <person name="Cerqueira G.C."/>
            <person name="Chen F."/>
            <person name="Chen W."/>
            <person name="Choi C."/>
            <person name="Clum A."/>
            <person name="Dos Santos R.A."/>
            <person name="Damasio A.R."/>
            <person name="Diallinas G."/>
            <person name="Emri T."/>
            <person name="Fekete E."/>
            <person name="Flipphi M."/>
            <person name="Freyberg S."/>
            <person name="Gallo A."/>
            <person name="Gournas C."/>
            <person name="Habgood R."/>
            <person name="Hainaut M."/>
            <person name="Harispe M.L."/>
            <person name="Henrissat B."/>
            <person name="Hilden K.S."/>
            <person name="Hope R."/>
            <person name="Hossain A."/>
            <person name="Karabika E."/>
            <person name="Karaffa L."/>
            <person name="Karanyi Z."/>
            <person name="Krasevec N."/>
            <person name="Kuo A."/>
            <person name="Kusch H."/>
            <person name="LaButti K."/>
            <person name="Lagendijk E.L."/>
            <person name="Lapidus A."/>
            <person name="Levasseur A."/>
            <person name="Lindquist E."/>
            <person name="Lipzen A."/>
            <person name="Logrieco A.F."/>
            <person name="MacCabe A."/>
            <person name="Maekelae M.R."/>
            <person name="Malavazi I."/>
            <person name="Melin P."/>
            <person name="Meyer V."/>
            <person name="Mielnichuk N."/>
            <person name="Miskei M."/>
            <person name="Molnar A.P."/>
            <person name="Mule G."/>
            <person name="Ngan C.Y."/>
            <person name="Orejas M."/>
            <person name="Orosz E."/>
            <person name="Ouedraogo J.P."/>
            <person name="Overkamp K.M."/>
            <person name="Park H.-S."/>
            <person name="Perrone G."/>
            <person name="Piumi F."/>
            <person name="Punt P.J."/>
            <person name="Ram A.F."/>
            <person name="Ramon A."/>
            <person name="Rauscher S."/>
            <person name="Record E."/>
            <person name="Riano-Pachon D.M."/>
            <person name="Robert V."/>
            <person name="Roehrig J."/>
            <person name="Ruller R."/>
            <person name="Salamov A."/>
            <person name="Salih N.S."/>
            <person name="Samson R.A."/>
            <person name="Sandor E."/>
            <person name="Sanguinetti M."/>
            <person name="Schuetze T."/>
            <person name="Sepcic K."/>
            <person name="Shelest E."/>
            <person name="Sherlock G."/>
            <person name="Sophianopoulou V."/>
            <person name="Squina F.M."/>
            <person name="Sun H."/>
            <person name="Susca A."/>
            <person name="Todd R.B."/>
            <person name="Tsang A."/>
            <person name="Unkles S.E."/>
            <person name="van de Wiele N."/>
            <person name="van Rossen-Uffink D."/>
            <person name="Oliveira J.V."/>
            <person name="Vesth T.C."/>
            <person name="Visser J."/>
            <person name="Yu J.-H."/>
            <person name="Zhou M."/>
            <person name="Andersen M.R."/>
            <person name="Archer D.B."/>
            <person name="Baker S.E."/>
            <person name="Benoit I."/>
            <person name="Brakhage A.A."/>
            <person name="Braus G.H."/>
            <person name="Fischer R."/>
            <person name="Frisvad J.C."/>
            <person name="Goldman G.H."/>
            <person name="Houbraken J."/>
            <person name="Oakley B."/>
            <person name="Pocsi I."/>
            <person name="Scazzocchio C."/>
            <person name="Seiboth B."/>
            <person name="vanKuyk P.A."/>
            <person name="Wortman J."/>
            <person name="Dyer P.S."/>
            <person name="Grigoriev I.V."/>
        </authorList>
    </citation>
    <scope>NUCLEOTIDE SEQUENCE [LARGE SCALE GENOMIC DNA]</scope>
    <source>
        <strain evidence="2">CBS 583.65</strain>
    </source>
</reference>
<accession>A0A1L9PP82</accession>
<dbReference type="AlphaFoldDB" id="A0A1L9PP82"/>
<dbReference type="SUPFAM" id="SSF52047">
    <property type="entry name" value="RNI-like"/>
    <property type="match status" value="1"/>
</dbReference>
<dbReference type="EMBL" id="KV878130">
    <property type="protein sequence ID" value="OJJ03311.1"/>
    <property type="molecule type" value="Genomic_DNA"/>
</dbReference>
<keyword evidence="2" id="KW-1185">Reference proteome</keyword>
<dbReference type="RefSeq" id="XP_040669073.1">
    <property type="nucleotide sequence ID" value="XM_040810280.1"/>
</dbReference>
<sequence length="639" mass="72437">MTPSTKKHGSNSTRNQAYYRNMATSLILQQVHHTSLEGLRTLSQVDQQWNRIAAPLLYRHIIIRLRKCQVPQRLLSLPDTTRVLAHVKQLSIVAECPLAGYRPLNRGLPKPDNYNNIRFALEDTHLGDRGIVQTGPWVQGDWALVTDFIQLLPPLHQVNILVSQGGPVELLRVIEEYHPTCRVSTFVGQGSKPAKAGLIEHWISSPLLHTVHITCFENATYQFHDHPDRAILRTILLASHVKQLALQISGCARSGPQPNFNNRIQLERETPSARAELEVLSWPRHTRMTAGQFRKWNTVVDYSCLRSWSVGCIEDSDLLWTIAHLRPFQQLKRLTLALYPPEDDPEFWSAAQAVFESLPPLTYLCLLGAYKPDFLVHIVGKHGATLSELRLHKGTVGSNTYGVLRLLRKGQLGPIFPSNTIQHLGHHCPSLQRLEICIQRRRGLETDVYTALAQFPHLTHLDLLLNCLPETGPNETPVPFRALTEYESTRTAGDSYNLPTWYIRDCLINCAIDEELAEAIFTHIRNNQEGGSRRLQRLTINPLYSQGGQYCPYNPYSDSGPSPPWGAWKPFNAEMFEELARPWTLVADIGEKTDIRAVSSVYQPGIKNKLRPDSENTRPQLLQIYNSIWPVQEDGQISI</sequence>
<dbReference type="OrthoDB" id="3945550at2759"/>
<gene>
    <name evidence="1" type="ORF">ASPVEDRAFT_29835</name>
</gene>
<evidence type="ECO:0000313" key="2">
    <source>
        <dbReference type="Proteomes" id="UP000184073"/>
    </source>
</evidence>
<proteinExistence type="predicted"/>
<dbReference type="Proteomes" id="UP000184073">
    <property type="component" value="Unassembled WGS sequence"/>
</dbReference>
<dbReference type="InterPro" id="IPR032675">
    <property type="entry name" value="LRR_dom_sf"/>
</dbReference>
<organism evidence="1 2">
    <name type="scientific">Aspergillus versicolor CBS 583.65</name>
    <dbReference type="NCBI Taxonomy" id="1036611"/>
    <lineage>
        <taxon>Eukaryota</taxon>
        <taxon>Fungi</taxon>
        <taxon>Dikarya</taxon>
        <taxon>Ascomycota</taxon>
        <taxon>Pezizomycotina</taxon>
        <taxon>Eurotiomycetes</taxon>
        <taxon>Eurotiomycetidae</taxon>
        <taxon>Eurotiales</taxon>
        <taxon>Aspergillaceae</taxon>
        <taxon>Aspergillus</taxon>
        <taxon>Aspergillus subgen. Nidulantes</taxon>
    </lineage>
</organism>
<dbReference type="VEuPathDB" id="FungiDB:ASPVEDRAFT_29835"/>
<dbReference type="STRING" id="1036611.A0A1L9PP82"/>